<comment type="caution">
    <text evidence="3">The sequence shown here is derived from an EMBL/GenBank/DDBJ whole genome shotgun (WGS) entry which is preliminary data.</text>
</comment>
<keyword evidence="2" id="KW-0812">Transmembrane</keyword>
<feature type="transmembrane region" description="Helical" evidence="2">
    <location>
        <begin position="118"/>
        <end position="140"/>
    </location>
</feature>
<gene>
    <name evidence="3" type="ORF">FMEXI_11337</name>
</gene>
<dbReference type="Proteomes" id="UP000522262">
    <property type="component" value="Unassembled WGS sequence"/>
</dbReference>
<sequence>MKFLTSDMPSSEAFLSNIKRDFYLCTQFTNYYMGVAEKIDNGVPITIALIISCLWYYRDWFWGLPPVFTKAVNILWWSNFFHIRSGVFGFPYPLAATIYVVMLCLVWAARISLFMRGLVMVFLVAFIVLKVVCGVCRFSVPPAQKVCAAVGGCADAGNSFAEKLEQGYLDLQAKAVDEVYSFYLYLISRPERPEEGSRHGPRYGPYHGLEGGRNNRLH</sequence>
<protein>
    <submittedName>
        <fullName evidence="3">Uncharacterized protein</fullName>
    </submittedName>
</protein>
<organism evidence="3 4">
    <name type="scientific">Fusarium mexicanum</name>
    <dbReference type="NCBI Taxonomy" id="751941"/>
    <lineage>
        <taxon>Eukaryota</taxon>
        <taxon>Fungi</taxon>
        <taxon>Dikarya</taxon>
        <taxon>Ascomycota</taxon>
        <taxon>Pezizomycotina</taxon>
        <taxon>Sordariomycetes</taxon>
        <taxon>Hypocreomycetidae</taxon>
        <taxon>Hypocreales</taxon>
        <taxon>Nectriaceae</taxon>
        <taxon>Fusarium</taxon>
        <taxon>Fusarium fujikuroi species complex</taxon>
    </lineage>
</organism>
<dbReference type="EMBL" id="JAAOAM010000305">
    <property type="protein sequence ID" value="KAF5534342.1"/>
    <property type="molecule type" value="Genomic_DNA"/>
</dbReference>
<feature type="region of interest" description="Disordered" evidence="1">
    <location>
        <begin position="192"/>
        <end position="218"/>
    </location>
</feature>
<reference evidence="3 4" key="1">
    <citation type="submission" date="2020-05" db="EMBL/GenBank/DDBJ databases">
        <title>Identification and distribution of gene clusters putatively required for synthesis of sphingolipid metabolism inhibitors in phylogenetically diverse species of the filamentous fungus Fusarium.</title>
        <authorList>
            <person name="Kim H.-S."/>
            <person name="Busman M."/>
            <person name="Brown D.W."/>
            <person name="Divon H."/>
            <person name="Uhlig S."/>
            <person name="Proctor R.H."/>
        </authorList>
    </citation>
    <scope>NUCLEOTIDE SEQUENCE [LARGE SCALE GENOMIC DNA]</scope>
    <source>
        <strain evidence="3 4">NRRL 53147</strain>
    </source>
</reference>
<evidence type="ECO:0000256" key="2">
    <source>
        <dbReference type="SAM" id="Phobius"/>
    </source>
</evidence>
<evidence type="ECO:0000256" key="1">
    <source>
        <dbReference type="SAM" id="MobiDB-lite"/>
    </source>
</evidence>
<keyword evidence="4" id="KW-1185">Reference proteome</keyword>
<accession>A0A8H5IE71</accession>
<name>A0A8H5IE71_9HYPO</name>
<proteinExistence type="predicted"/>
<feature type="transmembrane region" description="Helical" evidence="2">
    <location>
        <begin position="90"/>
        <end position="109"/>
    </location>
</feature>
<keyword evidence="2" id="KW-1133">Transmembrane helix</keyword>
<dbReference type="AlphaFoldDB" id="A0A8H5IE71"/>
<evidence type="ECO:0000313" key="4">
    <source>
        <dbReference type="Proteomes" id="UP000522262"/>
    </source>
</evidence>
<keyword evidence="2" id="KW-0472">Membrane</keyword>
<evidence type="ECO:0000313" key="3">
    <source>
        <dbReference type="EMBL" id="KAF5534342.1"/>
    </source>
</evidence>